<organism evidence="1">
    <name type="scientific">Anguilla anguilla</name>
    <name type="common">European freshwater eel</name>
    <name type="synonym">Muraena anguilla</name>
    <dbReference type="NCBI Taxonomy" id="7936"/>
    <lineage>
        <taxon>Eukaryota</taxon>
        <taxon>Metazoa</taxon>
        <taxon>Chordata</taxon>
        <taxon>Craniata</taxon>
        <taxon>Vertebrata</taxon>
        <taxon>Euteleostomi</taxon>
        <taxon>Actinopterygii</taxon>
        <taxon>Neopterygii</taxon>
        <taxon>Teleostei</taxon>
        <taxon>Anguilliformes</taxon>
        <taxon>Anguillidae</taxon>
        <taxon>Anguilla</taxon>
    </lineage>
</organism>
<dbReference type="AlphaFoldDB" id="A0A0E9SPV2"/>
<dbReference type="EMBL" id="GBXM01065261">
    <property type="protein sequence ID" value="JAH43316.1"/>
    <property type="molecule type" value="Transcribed_RNA"/>
</dbReference>
<name>A0A0E9SPV2_ANGAN</name>
<sequence>MVVFTACATKMTKRMFLKCLVKCLF</sequence>
<reference evidence="1" key="1">
    <citation type="submission" date="2014-11" db="EMBL/GenBank/DDBJ databases">
        <authorList>
            <person name="Amaro Gonzalez C."/>
        </authorList>
    </citation>
    <scope>NUCLEOTIDE SEQUENCE</scope>
</reference>
<evidence type="ECO:0000313" key="1">
    <source>
        <dbReference type="EMBL" id="JAH43316.1"/>
    </source>
</evidence>
<reference evidence="1" key="2">
    <citation type="journal article" date="2015" name="Fish Shellfish Immunol.">
        <title>Early steps in the European eel (Anguilla anguilla)-Vibrio vulnificus interaction in the gills: Role of the RtxA13 toxin.</title>
        <authorList>
            <person name="Callol A."/>
            <person name="Pajuelo D."/>
            <person name="Ebbesson L."/>
            <person name="Teles M."/>
            <person name="MacKenzie S."/>
            <person name="Amaro C."/>
        </authorList>
    </citation>
    <scope>NUCLEOTIDE SEQUENCE</scope>
</reference>
<protein>
    <submittedName>
        <fullName evidence="1">Uncharacterized protein</fullName>
    </submittedName>
</protein>
<accession>A0A0E9SPV2</accession>
<proteinExistence type="predicted"/>